<feature type="compositionally biased region" description="Acidic residues" evidence="7">
    <location>
        <begin position="253"/>
        <end position="266"/>
    </location>
</feature>
<dbReference type="InterPro" id="IPR002130">
    <property type="entry name" value="Cyclophilin-type_PPIase_dom"/>
</dbReference>
<comment type="subunit">
    <text evidence="6">Part of the activated spliceosome B/catalytic step 1 spliceosome, one of the forms of the spliceosome which has a well-formed active site but still cannot catalyze the branching reaction and is composed at least of 52 proteins, the U2, U5 and U6 snRNAs and the pre-mRNA. Recruited during early steps of activated spliceosome B maturation, it is probably one of the first proteins released from this complex as he matures to the spliceosome C complex. Component of the minor spliceosome, which splices U12-type introns.</text>
</comment>
<evidence type="ECO:0000313" key="9">
    <source>
        <dbReference type="EMBL" id="MBN3277436.1"/>
    </source>
</evidence>
<evidence type="ECO:0000256" key="3">
    <source>
        <dbReference type="ARBA" id="ARBA00023242"/>
    </source>
</evidence>
<protein>
    <recommendedName>
        <fullName evidence="4">Spliceosome-associated protein CWC27 homolog</fullName>
    </recommendedName>
    <alternativeName>
        <fullName evidence="5">Probable inactive peptidyl-prolyl cis-trans isomerase CWC27 homolog</fullName>
    </alternativeName>
</protein>
<comment type="subcellular location">
    <subcellularLocation>
        <location evidence="1">Nucleus</location>
    </subcellularLocation>
</comment>
<keyword evidence="10" id="KW-1185">Reference proteome</keyword>
<keyword evidence="3" id="KW-0539">Nucleus</keyword>
<dbReference type="CDD" id="cd22288">
    <property type="entry name" value="CWC27_CTD"/>
    <property type="match status" value="1"/>
</dbReference>
<comment type="caution">
    <text evidence="9">The sequence shown here is derived from an EMBL/GenBank/DDBJ whole genome shotgun (WGS) entry which is preliminary data.</text>
</comment>
<evidence type="ECO:0000259" key="8">
    <source>
        <dbReference type="PROSITE" id="PS50072"/>
    </source>
</evidence>
<dbReference type="PANTHER" id="PTHR45625:SF6">
    <property type="entry name" value="SPLICEOSOME-ASSOCIATED PROTEIN CWC27 HOMOLOG"/>
    <property type="match status" value="1"/>
</dbReference>
<dbReference type="InterPro" id="IPR029000">
    <property type="entry name" value="Cyclophilin-like_dom_sf"/>
</dbReference>
<proteinExistence type="inferred from homology"/>
<dbReference type="InterPro" id="IPR044666">
    <property type="entry name" value="Cyclophilin_A-like"/>
</dbReference>
<organism evidence="9 10">
    <name type="scientific">Polyodon spathula</name>
    <name type="common">North American paddlefish</name>
    <name type="synonym">Squalus spathula</name>
    <dbReference type="NCBI Taxonomy" id="7913"/>
    <lineage>
        <taxon>Eukaryota</taxon>
        <taxon>Metazoa</taxon>
        <taxon>Chordata</taxon>
        <taxon>Craniata</taxon>
        <taxon>Vertebrata</taxon>
        <taxon>Euteleostomi</taxon>
        <taxon>Actinopterygii</taxon>
        <taxon>Chondrostei</taxon>
        <taxon>Acipenseriformes</taxon>
        <taxon>Polyodontidae</taxon>
        <taxon>Polyodon</taxon>
    </lineage>
</organism>
<feature type="non-terminal residue" evidence="9">
    <location>
        <position position="466"/>
    </location>
</feature>
<evidence type="ECO:0000256" key="2">
    <source>
        <dbReference type="ARBA" id="ARBA00007365"/>
    </source>
</evidence>
<evidence type="ECO:0000256" key="6">
    <source>
        <dbReference type="ARBA" id="ARBA00046368"/>
    </source>
</evidence>
<accession>A0ABS2XTQ8</accession>
<dbReference type="PROSITE" id="PS50072">
    <property type="entry name" value="CSA_PPIASE_2"/>
    <property type="match status" value="1"/>
</dbReference>
<reference evidence="9" key="1">
    <citation type="journal article" date="2021" name="Cell">
        <title>Tracing the genetic footprints of vertebrate landing in non-teleost ray-finned fishes.</title>
        <authorList>
            <person name="Bi X."/>
            <person name="Wang K."/>
            <person name="Yang L."/>
            <person name="Pan H."/>
            <person name="Jiang H."/>
            <person name="Wei Q."/>
            <person name="Fang M."/>
            <person name="Yu H."/>
            <person name="Zhu C."/>
            <person name="Cai Y."/>
            <person name="He Y."/>
            <person name="Gan X."/>
            <person name="Zeng H."/>
            <person name="Yu D."/>
            <person name="Zhu Y."/>
            <person name="Jiang H."/>
            <person name="Qiu Q."/>
            <person name="Yang H."/>
            <person name="Zhang Y.E."/>
            <person name="Wang W."/>
            <person name="Zhu M."/>
            <person name="He S."/>
            <person name="Zhang G."/>
        </authorList>
    </citation>
    <scope>NUCLEOTIDE SEQUENCE</scope>
    <source>
        <strain evidence="9">Pddl_001</strain>
    </source>
</reference>
<feature type="non-terminal residue" evidence="9">
    <location>
        <position position="1"/>
    </location>
</feature>
<dbReference type="InterPro" id="IPR020892">
    <property type="entry name" value="Cyclophilin-type_PPIase_CS"/>
</dbReference>
<sequence length="466" mass="53754">QVLLKTSAGDIDIELWSKEAPKACRNFVQLCMEGYYDSTIFHRVVPEFIVQGGDPTGTGTGGESIYGRPFKDEFHSRLRFNRRGLVAMANAGPHDNGSQFFFTLGRADELNNKHTIFGKVTGDTVYNMLRLAEVETDKDDRPLNAHKVRSTEVLHSPFDDIVPRAVKNIKKEKEKDDGKKFQSKATKNFSLLSFGEEAEEEEVEVNKVSQSMKGRSNSSHDLLKGDPRLSSVPAVDRNIFFLSLQFMLIGEEVEDEEGGTDDSDCNTEERQQMKDRISKKLKKDKNEDVKQEPGEKEERVMKTSRSDELRKEARQLKKELLAAKQRKEDSREKEVEKELENEEKAPNVAMAEYLEERKKYDELRKQKKKKGTTREQQTLALLEQFKSKLSSAITVTPEEDVEELAAEDDDKGWMSHVLQFDEQSRKVKDATIQDEDTFEIHDPRNPVNKRRREESKKIMREKKERR</sequence>
<feature type="region of interest" description="Disordered" evidence="7">
    <location>
        <begin position="253"/>
        <end position="350"/>
    </location>
</feature>
<feature type="compositionally biased region" description="Basic and acidic residues" evidence="7">
    <location>
        <begin position="267"/>
        <end position="345"/>
    </location>
</feature>
<name>A0ABS2XTQ8_POLSP</name>
<feature type="compositionally biased region" description="Basic and acidic residues" evidence="7">
    <location>
        <begin position="451"/>
        <end position="466"/>
    </location>
</feature>
<dbReference type="Gene3D" id="2.40.100.10">
    <property type="entry name" value="Cyclophilin-like"/>
    <property type="match status" value="1"/>
</dbReference>
<comment type="similarity">
    <text evidence="2">Belongs to the cyclophilin-type PPIase family.</text>
</comment>
<feature type="compositionally biased region" description="Polar residues" evidence="7">
    <location>
        <begin position="207"/>
        <end position="220"/>
    </location>
</feature>
<dbReference type="SUPFAM" id="SSF50891">
    <property type="entry name" value="Cyclophilin-like"/>
    <property type="match status" value="1"/>
</dbReference>
<evidence type="ECO:0000256" key="1">
    <source>
        <dbReference type="ARBA" id="ARBA00004123"/>
    </source>
</evidence>
<feature type="domain" description="PPIase cyclophilin-type" evidence="8">
    <location>
        <begin position="1"/>
        <end position="153"/>
    </location>
</feature>
<dbReference type="Pfam" id="PF00160">
    <property type="entry name" value="Pro_isomerase"/>
    <property type="match status" value="1"/>
</dbReference>
<dbReference type="PRINTS" id="PR00153">
    <property type="entry name" value="CSAPPISMRASE"/>
</dbReference>
<feature type="region of interest" description="Disordered" evidence="7">
    <location>
        <begin position="200"/>
        <end position="227"/>
    </location>
</feature>
<gene>
    <name evidence="9" type="primary">Cwc27_0</name>
    <name evidence="9" type="ORF">GTO93_0002214</name>
</gene>
<dbReference type="PANTHER" id="PTHR45625">
    <property type="entry name" value="PEPTIDYL-PROLYL CIS-TRANS ISOMERASE-RELATED"/>
    <property type="match status" value="1"/>
</dbReference>
<evidence type="ECO:0000313" key="10">
    <source>
        <dbReference type="Proteomes" id="UP001166093"/>
    </source>
</evidence>
<dbReference type="PROSITE" id="PS00170">
    <property type="entry name" value="CSA_PPIASE_1"/>
    <property type="match status" value="1"/>
</dbReference>
<dbReference type="EMBL" id="JAAWVQ010070164">
    <property type="protein sequence ID" value="MBN3277436.1"/>
    <property type="molecule type" value="Genomic_DNA"/>
</dbReference>
<evidence type="ECO:0000256" key="5">
    <source>
        <dbReference type="ARBA" id="ARBA00042090"/>
    </source>
</evidence>
<dbReference type="CDD" id="cd01925">
    <property type="entry name" value="cyclophilin_CeCYP16-like"/>
    <property type="match status" value="1"/>
</dbReference>
<evidence type="ECO:0000256" key="7">
    <source>
        <dbReference type="SAM" id="MobiDB-lite"/>
    </source>
</evidence>
<evidence type="ECO:0000256" key="4">
    <source>
        <dbReference type="ARBA" id="ARBA00040027"/>
    </source>
</evidence>
<dbReference type="Proteomes" id="UP001166093">
    <property type="component" value="Unassembled WGS sequence"/>
</dbReference>
<feature type="region of interest" description="Disordered" evidence="7">
    <location>
        <begin position="424"/>
        <end position="466"/>
    </location>
</feature>